<dbReference type="SUPFAM" id="SSF57716">
    <property type="entry name" value="Glucocorticoid receptor-like (DNA-binding domain)"/>
    <property type="match status" value="1"/>
</dbReference>
<dbReference type="PANTHER" id="PTHR46600:SF1">
    <property type="entry name" value="THAP DOMAIN-CONTAINING PROTEIN 1"/>
    <property type="match status" value="1"/>
</dbReference>
<evidence type="ECO:0000313" key="15">
    <source>
        <dbReference type="EMBL" id="CAH2987978.1"/>
    </source>
</evidence>
<evidence type="ECO:0000256" key="1">
    <source>
        <dbReference type="ARBA" id="ARBA00004642"/>
    </source>
</evidence>
<comment type="similarity">
    <text evidence="2">Belongs to the THAP1 family.</text>
</comment>
<reference evidence="15" key="1">
    <citation type="submission" date="2021-12" db="EMBL/GenBank/DDBJ databases">
        <authorList>
            <person name="King R."/>
        </authorList>
    </citation>
    <scope>NUCLEOTIDE SEQUENCE</scope>
</reference>
<keyword evidence="11" id="KW-0131">Cell cycle</keyword>
<feature type="compositionally biased region" description="Basic and acidic residues" evidence="13">
    <location>
        <begin position="132"/>
        <end position="141"/>
    </location>
</feature>
<accession>A0ABN8LAC1</accession>
<evidence type="ECO:0000256" key="10">
    <source>
        <dbReference type="ARBA" id="ARBA00023242"/>
    </source>
</evidence>
<feature type="region of interest" description="Disordered" evidence="13">
    <location>
        <begin position="185"/>
        <end position="205"/>
    </location>
</feature>
<evidence type="ECO:0000256" key="9">
    <source>
        <dbReference type="ARBA" id="ARBA00023163"/>
    </source>
</evidence>
<evidence type="ECO:0000313" key="16">
    <source>
        <dbReference type="Proteomes" id="UP001153292"/>
    </source>
</evidence>
<gene>
    <name evidence="15" type="ORF">CHILSU_LOCUS7508</name>
</gene>
<proteinExistence type="inferred from homology"/>
<dbReference type="Pfam" id="PF05485">
    <property type="entry name" value="THAP"/>
    <property type="match status" value="1"/>
</dbReference>
<evidence type="ECO:0000256" key="2">
    <source>
        <dbReference type="ARBA" id="ARBA00006177"/>
    </source>
</evidence>
<name>A0ABN8LAC1_CHISP</name>
<feature type="region of interest" description="Disordered" evidence="13">
    <location>
        <begin position="128"/>
        <end position="153"/>
    </location>
</feature>
<evidence type="ECO:0000256" key="8">
    <source>
        <dbReference type="ARBA" id="ARBA00023125"/>
    </source>
</evidence>
<keyword evidence="10" id="KW-0539">Nucleus</keyword>
<keyword evidence="4 12" id="KW-0863">Zinc-finger</keyword>
<evidence type="ECO:0000256" key="12">
    <source>
        <dbReference type="PROSITE-ProRule" id="PRU00309"/>
    </source>
</evidence>
<dbReference type="PANTHER" id="PTHR46600">
    <property type="entry name" value="THAP DOMAIN-CONTAINING"/>
    <property type="match status" value="1"/>
</dbReference>
<dbReference type="InterPro" id="IPR006612">
    <property type="entry name" value="THAP_Znf"/>
</dbReference>
<dbReference type="EMBL" id="OU963920">
    <property type="protein sequence ID" value="CAH2987978.1"/>
    <property type="molecule type" value="Genomic_DNA"/>
</dbReference>
<keyword evidence="6" id="KW-0805">Transcription regulation</keyword>
<keyword evidence="8 12" id="KW-0238">DNA-binding</keyword>
<dbReference type="PROSITE" id="PS50950">
    <property type="entry name" value="ZF_THAP"/>
    <property type="match status" value="1"/>
</dbReference>
<evidence type="ECO:0000256" key="13">
    <source>
        <dbReference type="SAM" id="MobiDB-lite"/>
    </source>
</evidence>
<comment type="subcellular location">
    <subcellularLocation>
        <location evidence="1">Nucleus</location>
        <location evidence="1">Nucleoplasm</location>
    </subcellularLocation>
</comment>
<dbReference type="Proteomes" id="UP001153292">
    <property type="component" value="Chromosome 27"/>
</dbReference>
<evidence type="ECO:0000256" key="6">
    <source>
        <dbReference type="ARBA" id="ARBA00023015"/>
    </source>
</evidence>
<keyword evidence="5" id="KW-0862">Zinc</keyword>
<keyword evidence="7" id="KW-0175">Coiled coil</keyword>
<evidence type="ECO:0000256" key="11">
    <source>
        <dbReference type="ARBA" id="ARBA00023306"/>
    </source>
</evidence>
<sequence>MFNTCSVMGCESRRKDVAFYKIPKSETGLLWLKHLQNSNSVQRDKCFVCAKHFEKRCFTSSRLRSRLHSSAIPTLFTESEINNAVPDATGKVTSATELLMDHDYSRKRKHQVDHSYCKVDIVNKQMQPQTVTDKKAEDSTPRAELPAENSKHSEDIAEGLVSEPLKPKATYRNPIETIEEYLSDFESGPECQPETESQEDTATDDTSDHLLVCRGCFATDVKMFDLDSMDLKQTFEEFVGKTVSVYLYLINILKE</sequence>
<evidence type="ECO:0000256" key="4">
    <source>
        <dbReference type="ARBA" id="ARBA00022771"/>
    </source>
</evidence>
<feature type="compositionally biased region" description="Acidic residues" evidence="13">
    <location>
        <begin position="196"/>
        <end position="205"/>
    </location>
</feature>
<organism evidence="15 16">
    <name type="scientific">Chilo suppressalis</name>
    <name type="common">Asiatic rice borer moth</name>
    <dbReference type="NCBI Taxonomy" id="168631"/>
    <lineage>
        <taxon>Eukaryota</taxon>
        <taxon>Metazoa</taxon>
        <taxon>Ecdysozoa</taxon>
        <taxon>Arthropoda</taxon>
        <taxon>Hexapoda</taxon>
        <taxon>Insecta</taxon>
        <taxon>Pterygota</taxon>
        <taxon>Neoptera</taxon>
        <taxon>Endopterygota</taxon>
        <taxon>Lepidoptera</taxon>
        <taxon>Glossata</taxon>
        <taxon>Ditrysia</taxon>
        <taxon>Pyraloidea</taxon>
        <taxon>Crambidae</taxon>
        <taxon>Crambinae</taxon>
        <taxon>Chilo</taxon>
    </lineage>
</organism>
<protein>
    <recommendedName>
        <fullName evidence="14">THAP-type domain-containing protein</fullName>
    </recommendedName>
</protein>
<evidence type="ECO:0000256" key="5">
    <source>
        <dbReference type="ARBA" id="ARBA00022833"/>
    </source>
</evidence>
<evidence type="ECO:0000256" key="3">
    <source>
        <dbReference type="ARBA" id="ARBA00022723"/>
    </source>
</evidence>
<feature type="domain" description="THAP-type" evidence="14">
    <location>
        <begin position="1"/>
        <end position="76"/>
    </location>
</feature>
<keyword evidence="9" id="KW-0804">Transcription</keyword>
<dbReference type="InterPro" id="IPR026516">
    <property type="entry name" value="THAP1/10"/>
</dbReference>
<dbReference type="SMART" id="SM00980">
    <property type="entry name" value="THAP"/>
    <property type="match status" value="1"/>
</dbReference>
<keyword evidence="16" id="KW-1185">Reference proteome</keyword>
<evidence type="ECO:0000256" key="7">
    <source>
        <dbReference type="ARBA" id="ARBA00023054"/>
    </source>
</evidence>
<dbReference type="SMART" id="SM00692">
    <property type="entry name" value="DM3"/>
    <property type="match status" value="1"/>
</dbReference>
<evidence type="ECO:0000259" key="14">
    <source>
        <dbReference type="PROSITE" id="PS50950"/>
    </source>
</evidence>
<keyword evidence="3" id="KW-0479">Metal-binding</keyword>